<dbReference type="InterPro" id="IPR009799">
    <property type="entry name" value="EthD_dom"/>
</dbReference>
<dbReference type="NCBIfam" id="TIGR02118">
    <property type="entry name" value="EthD family reductase"/>
    <property type="match status" value="1"/>
</dbReference>
<proteinExistence type="predicted"/>
<dbReference type="GO" id="GO:0016491">
    <property type="term" value="F:oxidoreductase activity"/>
    <property type="evidence" value="ECO:0007669"/>
    <property type="project" value="InterPro"/>
</dbReference>
<evidence type="ECO:0008006" key="2">
    <source>
        <dbReference type="Google" id="ProtNLM"/>
    </source>
</evidence>
<reference evidence="1" key="1">
    <citation type="submission" date="2017-12" db="EMBL/GenBank/DDBJ databases">
        <authorList>
            <consortium name="SysMetEx"/>
        </authorList>
    </citation>
    <scope>NUCLEOTIDE SEQUENCE</scope>
    <source>
        <strain evidence="1">Pb_238</strain>
    </source>
</reference>
<dbReference type="EMBL" id="LT966316">
    <property type="protein sequence ID" value="SOU92601.1"/>
    <property type="molecule type" value="Genomic_DNA"/>
</dbReference>
<dbReference type="RefSeq" id="WP_099590524.1">
    <property type="nucleotide sequence ID" value="NZ_OBMB01000001.1"/>
</dbReference>
<dbReference type="PANTHER" id="PTHR40260">
    <property type="entry name" value="BLR8190 PROTEIN"/>
    <property type="match status" value="1"/>
</dbReference>
<evidence type="ECO:0000313" key="1">
    <source>
        <dbReference type="EMBL" id="SOU92601.1"/>
    </source>
</evidence>
<name>A0A2I2MFX0_9BACT</name>
<organism evidence="1">
    <name type="scientific">Leptospirillum ferriphilum</name>
    <dbReference type="NCBI Taxonomy" id="178606"/>
    <lineage>
        <taxon>Bacteria</taxon>
        <taxon>Pseudomonadati</taxon>
        <taxon>Nitrospirota</taxon>
        <taxon>Nitrospiria</taxon>
        <taxon>Nitrospirales</taxon>
        <taxon>Nitrospiraceae</taxon>
        <taxon>Leptospirillum</taxon>
    </lineage>
</organism>
<dbReference type="AlphaFoldDB" id="A0A2I2MFX0"/>
<protein>
    <recommendedName>
        <fullName evidence="2">EthD family reductase</fullName>
    </recommendedName>
</protein>
<sequence length="110" mass="12307">MVNVSILYPFKEGGRFDLEYYLKTHMPQSIEKLRPALRGVSIEHGLSTAGSDAPPAFIVICQLRFDSAESFLEAFSPHAAFLQGDIKNYTDIEPVIQFSDVRLLDSFLAP</sequence>
<dbReference type="PANTHER" id="PTHR40260:SF2">
    <property type="entry name" value="BLR8190 PROTEIN"/>
    <property type="match status" value="1"/>
</dbReference>
<accession>A0A2I2MFX0</accession>
<dbReference type="SUPFAM" id="SSF54909">
    <property type="entry name" value="Dimeric alpha+beta barrel"/>
    <property type="match status" value="1"/>
</dbReference>
<dbReference type="OrthoDB" id="5343971at2"/>
<gene>
    <name evidence="1" type="ORF">LFTS_01228</name>
</gene>
<dbReference type="Gene3D" id="3.30.70.100">
    <property type="match status" value="1"/>
</dbReference>
<dbReference type="InterPro" id="IPR011008">
    <property type="entry name" value="Dimeric_a/b-barrel"/>
</dbReference>